<accession>A0ACB8QS68</accession>
<comment type="caution">
    <text evidence="1">The sequence shown here is derived from an EMBL/GenBank/DDBJ whole genome shotgun (WGS) entry which is preliminary data.</text>
</comment>
<sequence length="674" mass="73695">MGNSFFLRQTVCALFVVLGVTFADVQLDQFPYVPHGSFPNFGPTEAPFSLHTAIKTSPTKFIRQEYDYLVVGGGTAGLVVAARLSEDPSIKVGVLEAGAYIPTGSDSRLDIIAQYGAVFGDPNLEWKLKSVPQPGLGGRVVDQPVGRVLGGSSMICDLLWQRASREEYDAWGTALENGPTWSFDALQPYFRRAENWTGPPLDVIPGAIDDLDALEGAFGKNGPVQLSYNNFHPDTVRPAFEAAHSLGVRPNPNPNVGNSTGFSTPARAVDRRTGMRSSSLSAYLEVNRNRTNLAVLTGAMATKIIFANRTRLSERVRATGVEFLHAGRLHAVTVGREIIISTGALKTPQVLELSGIGSRGLLNKLGIQSIVDLPGVGEHLQDQTYTLIDFRMKEGVFTLDRMRFDASYALEQRKQFEDTRTGILTYDTPATASVPLQALFSSTNITHLLALLPSMFNISSGMQRVQYELQHKYFRESKVPWAELLFLASGGAASSPEDNTSYSTPIVFNLYPFSRGSVHINSTSPLDPPLIDPKYFSHEFDVAMHAFATAWLKKWMETPPMAELVDRPNVPAEAYVFTFEDWMEYSRKSAISALHPVGTAALAPEHLGGVVAPDFKVHRTENLRVVDASVIPLSFSVAPLATIYAIAEKAADVIKHAQTSLVAKETLFDVDRGL</sequence>
<evidence type="ECO:0000313" key="2">
    <source>
        <dbReference type="Proteomes" id="UP000814128"/>
    </source>
</evidence>
<reference evidence="1" key="2">
    <citation type="journal article" date="2022" name="New Phytol.">
        <title>Evolutionary transition to the ectomycorrhizal habit in the genomes of a hyperdiverse lineage of mushroom-forming fungi.</title>
        <authorList>
            <person name="Looney B."/>
            <person name="Miyauchi S."/>
            <person name="Morin E."/>
            <person name="Drula E."/>
            <person name="Courty P.E."/>
            <person name="Kohler A."/>
            <person name="Kuo A."/>
            <person name="LaButti K."/>
            <person name="Pangilinan J."/>
            <person name="Lipzen A."/>
            <person name="Riley R."/>
            <person name="Andreopoulos W."/>
            <person name="He G."/>
            <person name="Johnson J."/>
            <person name="Nolan M."/>
            <person name="Tritt A."/>
            <person name="Barry K.W."/>
            <person name="Grigoriev I.V."/>
            <person name="Nagy L.G."/>
            <person name="Hibbett D."/>
            <person name="Henrissat B."/>
            <person name="Matheny P.B."/>
            <person name="Labbe J."/>
            <person name="Martin F.M."/>
        </authorList>
    </citation>
    <scope>NUCLEOTIDE SEQUENCE</scope>
    <source>
        <strain evidence="1">EC-137</strain>
    </source>
</reference>
<proteinExistence type="predicted"/>
<keyword evidence="2" id="KW-1185">Reference proteome</keyword>
<dbReference type="Proteomes" id="UP000814128">
    <property type="component" value="Unassembled WGS sequence"/>
</dbReference>
<gene>
    <name evidence="1" type="ORF">K488DRAFT_83743</name>
</gene>
<organism evidence="1 2">
    <name type="scientific">Vararia minispora EC-137</name>
    <dbReference type="NCBI Taxonomy" id="1314806"/>
    <lineage>
        <taxon>Eukaryota</taxon>
        <taxon>Fungi</taxon>
        <taxon>Dikarya</taxon>
        <taxon>Basidiomycota</taxon>
        <taxon>Agaricomycotina</taxon>
        <taxon>Agaricomycetes</taxon>
        <taxon>Russulales</taxon>
        <taxon>Lachnocladiaceae</taxon>
        <taxon>Vararia</taxon>
    </lineage>
</organism>
<reference evidence="1" key="1">
    <citation type="submission" date="2021-02" db="EMBL/GenBank/DDBJ databases">
        <authorList>
            <consortium name="DOE Joint Genome Institute"/>
            <person name="Ahrendt S."/>
            <person name="Looney B.P."/>
            <person name="Miyauchi S."/>
            <person name="Morin E."/>
            <person name="Drula E."/>
            <person name="Courty P.E."/>
            <person name="Chicoki N."/>
            <person name="Fauchery L."/>
            <person name="Kohler A."/>
            <person name="Kuo A."/>
            <person name="Labutti K."/>
            <person name="Pangilinan J."/>
            <person name="Lipzen A."/>
            <person name="Riley R."/>
            <person name="Andreopoulos W."/>
            <person name="He G."/>
            <person name="Johnson J."/>
            <person name="Barry K.W."/>
            <person name="Grigoriev I.V."/>
            <person name="Nagy L."/>
            <person name="Hibbett D."/>
            <person name="Henrissat B."/>
            <person name="Matheny P.B."/>
            <person name="Labbe J."/>
            <person name="Martin F."/>
        </authorList>
    </citation>
    <scope>NUCLEOTIDE SEQUENCE</scope>
    <source>
        <strain evidence="1">EC-137</strain>
    </source>
</reference>
<protein>
    <submittedName>
        <fullName evidence="1">Uncharacterized protein</fullName>
    </submittedName>
</protein>
<dbReference type="EMBL" id="MU273496">
    <property type="protein sequence ID" value="KAI0034678.1"/>
    <property type="molecule type" value="Genomic_DNA"/>
</dbReference>
<evidence type="ECO:0000313" key="1">
    <source>
        <dbReference type="EMBL" id="KAI0034678.1"/>
    </source>
</evidence>
<name>A0ACB8QS68_9AGAM</name>